<dbReference type="Proteomes" id="UP000799777">
    <property type="component" value="Unassembled WGS sequence"/>
</dbReference>
<proteinExistence type="predicted"/>
<evidence type="ECO:0000256" key="1">
    <source>
        <dbReference type="SAM" id="MobiDB-lite"/>
    </source>
</evidence>
<dbReference type="EMBL" id="ML978181">
    <property type="protein sequence ID" value="KAF2031404.1"/>
    <property type="molecule type" value="Genomic_DNA"/>
</dbReference>
<evidence type="ECO:0000313" key="3">
    <source>
        <dbReference type="Proteomes" id="UP000799777"/>
    </source>
</evidence>
<gene>
    <name evidence="2" type="ORF">EK21DRAFT_88116</name>
</gene>
<feature type="region of interest" description="Disordered" evidence="1">
    <location>
        <begin position="82"/>
        <end position="111"/>
    </location>
</feature>
<keyword evidence="3" id="KW-1185">Reference proteome</keyword>
<organism evidence="2 3">
    <name type="scientific">Setomelanomma holmii</name>
    <dbReference type="NCBI Taxonomy" id="210430"/>
    <lineage>
        <taxon>Eukaryota</taxon>
        <taxon>Fungi</taxon>
        <taxon>Dikarya</taxon>
        <taxon>Ascomycota</taxon>
        <taxon>Pezizomycotina</taxon>
        <taxon>Dothideomycetes</taxon>
        <taxon>Pleosporomycetidae</taxon>
        <taxon>Pleosporales</taxon>
        <taxon>Pleosporineae</taxon>
        <taxon>Phaeosphaeriaceae</taxon>
        <taxon>Setomelanomma</taxon>
    </lineage>
</organism>
<comment type="caution">
    <text evidence="2">The sequence shown here is derived from an EMBL/GenBank/DDBJ whole genome shotgun (WGS) entry which is preliminary data.</text>
</comment>
<sequence length="273" mass="30900">MPLQTSVRLRQEFRMTALLAQRSQSKQSLHGPLRPLSVEHGEETLFEWDARAAIVRDVGRGVAVPPAPLMPTATPRSLSITNMTESTSPEHWRHGNSHLRDPRDPTKPAQHAVAVYDPSDGDETSDGAALPNRTTAQDEGLEADNVRLVCQAPWWSLRYLRCRFGRRRRRRCSPSVAFTMTSASRLLRGTDLSRHTLLESVRPPMRATWWTQTHLETAVVSREAWNSHDRHEEDGDATTRNGAGLQASLKRRVMAHLPRRTMLTHVCRRFGRG</sequence>
<dbReference type="AlphaFoldDB" id="A0A9P4HCX4"/>
<feature type="compositionally biased region" description="Basic and acidic residues" evidence="1">
    <location>
        <begin position="88"/>
        <end position="106"/>
    </location>
</feature>
<evidence type="ECO:0000313" key="2">
    <source>
        <dbReference type="EMBL" id="KAF2031404.1"/>
    </source>
</evidence>
<reference evidence="2" key="1">
    <citation type="journal article" date="2020" name="Stud. Mycol.">
        <title>101 Dothideomycetes genomes: a test case for predicting lifestyles and emergence of pathogens.</title>
        <authorList>
            <person name="Haridas S."/>
            <person name="Albert R."/>
            <person name="Binder M."/>
            <person name="Bloem J."/>
            <person name="Labutti K."/>
            <person name="Salamov A."/>
            <person name="Andreopoulos B."/>
            <person name="Baker S."/>
            <person name="Barry K."/>
            <person name="Bills G."/>
            <person name="Bluhm B."/>
            <person name="Cannon C."/>
            <person name="Castanera R."/>
            <person name="Culley D."/>
            <person name="Daum C."/>
            <person name="Ezra D."/>
            <person name="Gonzalez J."/>
            <person name="Henrissat B."/>
            <person name="Kuo A."/>
            <person name="Liang C."/>
            <person name="Lipzen A."/>
            <person name="Lutzoni F."/>
            <person name="Magnuson J."/>
            <person name="Mondo S."/>
            <person name="Nolan M."/>
            <person name="Ohm R."/>
            <person name="Pangilinan J."/>
            <person name="Park H.-J."/>
            <person name="Ramirez L."/>
            <person name="Alfaro M."/>
            <person name="Sun H."/>
            <person name="Tritt A."/>
            <person name="Yoshinaga Y."/>
            <person name="Zwiers L.-H."/>
            <person name="Turgeon B."/>
            <person name="Goodwin S."/>
            <person name="Spatafora J."/>
            <person name="Crous P."/>
            <person name="Grigoriev I."/>
        </authorList>
    </citation>
    <scope>NUCLEOTIDE SEQUENCE</scope>
    <source>
        <strain evidence="2">CBS 110217</strain>
    </source>
</reference>
<protein>
    <submittedName>
        <fullName evidence="2">Uncharacterized protein</fullName>
    </submittedName>
</protein>
<name>A0A9P4HCX4_9PLEO</name>
<accession>A0A9P4HCX4</accession>